<dbReference type="SMART" id="SM00355">
    <property type="entry name" value="ZnF_C2H2"/>
    <property type="match status" value="2"/>
</dbReference>
<protein>
    <recommendedName>
        <fullName evidence="2">C2H2-type domain-containing protein</fullName>
    </recommendedName>
</protein>
<dbReference type="AlphaFoldDB" id="A0ABD0YFB0"/>
<accession>A0ABD0YFB0</accession>
<dbReference type="InterPro" id="IPR036236">
    <property type="entry name" value="Znf_C2H2_sf"/>
</dbReference>
<feature type="domain" description="C2H2-type" evidence="2">
    <location>
        <begin position="44"/>
        <end position="72"/>
    </location>
</feature>
<dbReference type="Proteomes" id="UP001558652">
    <property type="component" value="Unassembled WGS sequence"/>
</dbReference>
<proteinExistence type="predicted"/>
<dbReference type="Gene3D" id="3.30.160.60">
    <property type="entry name" value="Classic Zinc Finger"/>
    <property type="match status" value="1"/>
</dbReference>
<dbReference type="PROSITE" id="PS50157">
    <property type="entry name" value="ZINC_FINGER_C2H2_2"/>
    <property type="match status" value="1"/>
</dbReference>
<evidence type="ECO:0000259" key="2">
    <source>
        <dbReference type="PROSITE" id="PS50157"/>
    </source>
</evidence>
<dbReference type="EMBL" id="JBFDAA010000009">
    <property type="protein sequence ID" value="KAL1129319.1"/>
    <property type="molecule type" value="Genomic_DNA"/>
</dbReference>
<dbReference type="SUPFAM" id="SSF57667">
    <property type="entry name" value="beta-beta-alpha zinc fingers"/>
    <property type="match status" value="1"/>
</dbReference>
<keyword evidence="1" id="KW-0862">Zinc</keyword>
<sequence>MTEFVWLVAGESDMRVRLAELLQNLSHRSIAGCKYPWDAASQRYKCDRCNRSYRYYTGLYRHRKECDGSDKTKIHTCPYCPFLTSNSDKMAQHCARQHTAPALSTAQSNAATP</sequence>
<evidence type="ECO:0000313" key="4">
    <source>
        <dbReference type="Proteomes" id="UP001558652"/>
    </source>
</evidence>
<keyword evidence="1" id="KW-0479">Metal-binding</keyword>
<evidence type="ECO:0000313" key="3">
    <source>
        <dbReference type="EMBL" id="KAL1129319.1"/>
    </source>
</evidence>
<dbReference type="InterPro" id="IPR013087">
    <property type="entry name" value="Znf_C2H2_type"/>
</dbReference>
<evidence type="ECO:0000256" key="1">
    <source>
        <dbReference type="PROSITE-ProRule" id="PRU00042"/>
    </source>
</evidence>
<comment type="caution">
    <text evidence="3">The sequence shown here is derived from an EMBL/GenBank/DDBJ whole genome shotgun (WGS) entry which is preliminary data.</text>
</comment>
<gene>
    <name evidence="3" type="ORF">AAG570_013848</name>
</gene>
<keyword evidence="4" id="KW-1185">Reference proteome</keyword>
<reference evidence="3 4" key="1">
    <citation type="submission" date="2024-07" db="EMBL/GenBank/DDBJ databases">
        <title>Chromosome-level genome assembly of the water stick insect Ranatra chinensis (Heteroptera: Nepidae).</title>
        <authorList>
            <person name="Liu X."/>
        </authorList>
    </citation>
    <scope>NUCLEOTIDE SEQUENCE [LARGE SCALE GENOMIC DNA]</scope>
    <source>
        <strain evidence="3">Cailab_2021Rc</strain>
        <tissue evidence="3">Muscle</tissue>
    </source>
</reference>
<organism evidence="3 4">
    <name type="scientific">Ranatra chinensis</name>
    <dbReference type="NCBI Taxonomy" id="642074"/>
    <lineage>
        <taxon>Eukaryota</taxon>
        <taxon>Metazoa</taxon>
        <taxon>Ecdysozoa</taxon>
        <taxon>Arthropoda</taxon>
        <taxon>Hexapoda</taxon>
        <taxon>Insecta</taxon>
        <taxon>Pterygota</taxon>
        <taxon>Neoptera</taxon>
        <taxon>Paraneoptera</taxon>
        <taxon>Hemiptera</taxon>
        <taxon>Heteroptera</taxon>
        <taxon>Panheteroptera</taxon>
        <taxon>Nepomorpha</taxon>
        <taxon>Nepidae</taxon>
        <taxon>Ranatrinae</taxon>
        <taxon>Ranatra</taxon>
    </lineage>
</organism>
<dbReference type="GO" id="GO:0008270">
    <property type="term" value="F:zinc ion binding"/>
    <property type="evidence" value="ECO:0007669"/>
    <property type="project" value="UniProtKB-KW"/>
</dbReference>
<keyword evidence="1" id="KW-0863">Zinc-finger</keyword>
<name>A0ABD0YFB0_9HEMI</name>